<keyword evidence="2" id="KW-1185">Reference proteome</keyword>
<dbReference type="EMBL" id="KQ474077">
    <property type="protein sequence ID" value="KPV75826.1"/>
    <property type="molecule type" value="Genomic_DNA"/>
</dbReference>
<proteinExistence type="predicted"/>
<dbReference type="AlphaFoldDB" id="A0A194S8U2"/>
<reference evidence="1 2" key="1">
    <citation type="journal article" date="2015" name="Front. Microbiol.">
        <title>Genome sequence of the plant growth promoting endophytic yeast Rhodotorula graminis WP1.</title>
        <authorList>
            <person name="Firrincieli A."/>
            <person name="Otillar R."/>
            <person name="Salamov A."/>
            <person name="Schmutz J."/>
            <person name="Khan Z."/>
            <person name="Redman R.S."/>
            <person name="Fleck N.D."/>
            <person name="Lindquist E."/>
            <person name="Grigoriev I.V."/>
            <person name="Doty S.L."/>
        </authorList>
    </citation>
    <scope>NUCLEOTIDE SEQUENCE [LARGE SCALE GENOMIC DNA]</scope>
    <source>
        <strain evidence="1 2">WP1</strain>
    </source>
</reference>
<dbReference type="RefSeq" id="XP_018271875.1">
    <property type="nucleotide sequence ID" value="XM_018416535.1"/>
</dbReference>
<name>A0A194S8U2_RHOGW</name>
<organism evidence="1 2">
    <name type="scientific">Rhodotorula graminis (strain WP1)</name>
    <dbReference type="NCBI Taxonomy" id="578459"/>
    <lineage>
        <taxon>Eukaryota</taxon>
        <taxon>Fungi</taxon>
        <taxon>Dikarya</taxon>
        <taxon>Basidiomycota</taxon>
        <taxon>Pucciniomycotina</taxon>
        <taxon>Microbotryomycetes</taxon>
        <taxon>Sporidiobolales</taxon>
        <taxon>Sporidiobolaceae</taxon>
        <taxon>Rhodotorula</taxon>
    </lineage>
</organism>
<accession>A0A194S8U2</accession>
<protein>
    <submittedName>
        <fullName evidence="1">Uncharacterized protein</fullName>
    </submittedName>
</protein>
<dbReference type="GeneID" id="28976983"/>
<evidence type="ECO:0000313" key="2">
    <source>
        <dbReference type="Proteomes" id="UP000053890"/>
    </source>
</evidence>
<evidence type="ECO:0000313" key="1">
    <source>
        <dbReference type="EMBL" id="KPV75826.1"/>
    </source>
</evidence>
<gene>
    <name evidence="1" type="ORF">RHOBADRAFT_52848</name>
</gene>
<dbReference type="Proteomes" id="UP000053890">
    <property type="component" value="Unassembled WGS sequence"/>
</dbReference>
<sequence>MATAPIIFAAAALTDPHDVFISSAASSLFHLYHKGIGSLFAGTELSDSRSEVQVGRALQAQVGDPGDP</sequence>